<organism evidence="1 2">
    <name type="scientific">Yersinia intermedia</name>
    <dbReference type="NCBI Taxonomy" id="631"/>
    <lineage>
        <taxon>Bacteria</taxon>
        <taxon>Pseudomonadati</taxon>
        <taxon>Pseudomonadota</taxon>
        <taxon>Gammaproteobacteria</taxon>
        <taxon>Enterobacterales</taxon>
        <taxon>Yersiniaceae</taxon>
        <taxon>Yersinia</taxon>
    </lineage>
</organism>
<sequence>MNKELKLFDDVLYISNAEYIYNVLHSIQKDDRLSDVIDLLDEDLLQIKYLNGSIVDVGWYPSFDESGYFKVMSIRHDDWENPIYSSTLGFSLNQLLEEIKMAISKI</sequence>
<evidence type="ECO:0000313" key="2">
    <source>
        <dbReference type="Proteomes" id="UP000196440"/>
    </source>
</evidence>
<comment type="caution">
    <text evidence="1">The sequence shown here is derived from an EMBL/GenBank/DDBJ whole genome shotgun (WGS) entry which is preliminary data.</text>
</comment>
<accession>A0A208ZXC4</accession>
<name>A0A208ZXC4_YERIN</name>
<dbReference type="RefSeq" id="WP_050086961.1">
    <property type="nucleotide sequence ID" value="NZ_CBCPKE010000017.1"/>
</dbReference>
<dbReference type="Proteomes" id="UP000196440">
    <property type="component" value="Unassembled WGS sequence"/>
</dbReference>
<reference evidence="1 2" key="1">
    <citation type="submission" date="2017-05" db="EMBL/GenBank/DDBJ databases">
        <title>Whole genome sequencing of Yersinia kristensenii.</title>
        <authorList>
            <person name="Campioni F."/>
        </authorList>
    </citation>
    <scope>NUCLEOTIDE SEQUENCE [LARGE SCALE GENOMIC DNA]</scope>
    <source>
        <strain evidence="1 2">CFSAN060536</strain>
    </source>
</reference>
<dbReference type="EMBL" id="NHOI01000022">
    <property type="protein sequence ID" value="OVZ85063.1"/>
    <property type="molecule type" value="Genomic_DNA"/>
</dbReference>
<evidence type="ECO:0000313" key="1">
    <source>
        <dbReference type="EMBL" id="OVZ85063.1"/>
    </source>
</evidence>
<proteinExistence type="predicted"/>
<protein>
    <submittedName>
        <fullName evidence="1">Uncharacterized protein</fullName>
    </submittedName>
</protein>
<dbReference type="AlphaFoldDB" id="A0A208ZXC4"/>
<gene>
    <name evidence="1" type="ORF">CBW57_14815</name>
</gene>